<dbReference type="AlphaFoldDB" id="A0A3D8L943"/>
<comment type="caution">
    <text evidence="2">The sequence shown here is derived from an EMBL/GenBank/DDBJ whole genome shotgun (WGS) entry which is preliminary data.</text>
</comment>
<evidence type="ECO:0000313" key="2">
    <source>
        <dbReference type="EMBL" id="RDV13878.1"/>
    </source>
</evidence>
<dbReference type="RefSeq" id="WP_115566926.1">
    <property type="nucleotide sequence ID" value="NZ_QRGR01000020.1"/>
</dbReference>
<evidence type="ECO:0000256" key="1">
    <source>
        <dbReference type="SAM" id="Phobius"/>
    </source>
</evidence>
<dbReference type="Proteomes" id="UP000256708">
    <property type="component" value="Unassembled WGS sequence"/>
</dbReference>
<keyword evidence="1" id="KW-0472">Membrane</keyword>
<evidence type="ECO:0000313" key="3">
    <source>
        <dbReference type="Proteomes" id="UP000256708"/>
    </source>
</evidence>
<evidence type="ECO:0008006" key="4">
    <source>
        <dbReference type="Google" id="ProtNLM"/>
    </source>
</evidence>
<protein>
    <recommendedName>
        <fullName evidence="4">DUF3592 domain-containing protein</fullName>
    </recommendedName>
</protein>
<name>A0A3D8L943_9BACT</name>
<dbReference type="OrthoDB" id="893645at2"/>
<gene>
    <name evidence="2" type="ORF">DXT99_17785</name>
</gene>
<sequence>MNKKLQLVLFNLGLALAIFGALYWFGQKWDRDIQERIDTVNKDYKYGKGIIADLYSYNGHSVEIKYLVRNKEYEFSGGWDKNPNALGEGDSIRLRYSTVKPELIISELEDEY</sequence>
<keyword evidence="1" id="KW-1133">Transmembrane helix</keyword>
<reference evidence="3" key="1">
    <citation type="submission" date="2018-08" db="EMBL/GenBank/DDBJ databases">
        <authorList>
            <person name="Liu Z.-W."/>
            <person name="Du Z.-J."/>
        </authorList>
    </citation>
    <scope>NUCLEOTIDE SEQUENCE [LARGE SCALE GENOMIC DNA]</scope>
    <source>
        <strain evidence="3">H4X</strain>
    </source>
</reference>
<keyword evidence="3" id="KW-1185">Reference proteome</keyword>
<proteinExistence type="predicted"/>
<feature type="transmembrane region" description="Helical" evidence="1">
    <location>
        <begin position="6"/>
        <end position="26"/>
    </location>
</feature>
<dbReference type="EMBL" id="QRGR01000020">
    <property type="protein sequence ID" value="RDV13878.1"/>
    <property type="molecule type" value="Genomic_DNA"/>
</dbReference>
<accession>A0A3D8L943</accession>
<organism evidence="2 3">
    <name type="scientific">Pontibacter diazotrophicus</name>
    <dbReference type="NCBI Taxonomy" id="1400979"/>
    <lineage>
        <taxon>Bacteria</taxon>
        <taxon>Pseudomonadati</taxon>
        <taxon>Bacteroidota</taxon>
        <taxon>Cytophagia</taxon>
        <taxon>Cytophagales</taxon>
        <taxon>Hymenobacteraceae</taxon>
        <taxon>Pontibacter</taxon>
    </lineage>
</organism>
<keyword evidence="1" id="KW-0812">Transmembrane</keyword>